<protein>
    <submittedName>
        <fullName evidence="1">Uncharacterized protein</fullName>
    </submittedName>
</protein>
<keyword evidence="2" id="KW-1185">Reference proteome</keyword>
<gene>
    <name evidence="1" type="ORF">OBBRIDRAFT_325899</name>
</gene>
<dbReference type="Proteomes" id="UP000250043">
    <property type="component" value="Unassembled WGS sequence"/>
</dbReference>
<accession>A0A8E2DPC9</accession>
<sequence length="190" mass="20524">MHSISPVSDLAVRSLISFLTPTRGRPCASPASFTRMRVGLGLSDAGDKTFFHKGHRLGRVYFLSQRVTFVHIAAVCVAAAGGWATYSFSPEPWVATYTCHLHSSTLFILYGLEFQSWLSCFSNALACHLAALLRPSRKLVDQIESRDLADARKEVEAGNGPGELQSACGGGANGLSSLVRLEVFRHIAGL</sequence>
<evidence type="ECO:0000313" key="2">
    <source>
        <dbReference type="Proteomes" id="UP000250043"/>
    </source>
</evidence>
<name>A0A8E2DPC9_9APHY</name>
<organism evidence="1 2">
    <name type="scientific">Obba rivulosa</name>
    <dbReference type="NCBI Taxonomy" id="1052685"/>
    <lineage>
        <taxon>Eukaryota</taxon>
        <taxon>Fungi</taxon>
        <taxon>Dikarya</taxon>
        <taxon>Basidiomycota</taxon>
        <taxon>Agaricomycotina</taxon>
        <taxon>Agaricomycetes</taxon>
        <taxon>Polyporales</taxon>
        <taxon>Gelatoporiaceae</taxon>
        <taxon>Obba</taxon>
    </lineage>
</organism>
<evidence type="ECO:0000313" key="1">
    <source>
        <dbReference type="EMBL" id="OCH93298.1"/>
    </source>
</evidence>
<reference evidence="1 2" key="1">
    <citation type="submission" date="2016-07" db="EMBL/GenBank/DDBJ databases">
        <title>Draft genome of the white-rot fungus Obba rivulosa 3A-2.</title>
        <authorList>
            <consortium name="DOE Joint Genome Institute"/>
            <person name="Miettinen O."/>
            <person name="Riley R."/>
            <person name="Acob R."/>
            <person name="Barry K."/>
            <person name="Cullen D."/>
            <person name="De Vries R."/>
            <person name="Hainaut M."/>
            <person name="Hatakka A."/>
            <person name="Henrissat B."/>
            <person name="Hilden K."/>
            <person name="Kuo R."/>
            <person name="Labutti K."/>
            <person name="Lipzen A."/>
            <person name="Makela M.R."/>
            <person name="Sandor L."/>
            <person name="Spatafora J.W."/>
            <person name="Grigoriev I.V."/>
            <person name="Hibbett D.S."/>
        </authorList>
    </citation>
    <scope>NUCLEOTIDE SEQUENCE [LARGE SCALE GENOMIC DNA]</scope>
    <source>
        <strain evidence="1 2">3A-2</strain>
    </source>
</reference>
<proteinExistence type="predicted"/>
<dbReference type="EMBL" id="KV722356">
    <property type="protein sequence ID" value="OCH93298.1"/>
    <property type="molecule type" value="Genomic_DNA"/>
</dbReference>
<dbReference type="AlphaFoldDB" id="A0A8E2DPC9"/>